<dbReference type="Proteomes" id="UP000586722">
    <property type="component" value="Unassembled WGS sequence"/>
</dbReference>
<evidence type="ECO:0000313" key="9">
    <source>
        <dbReference type="Proteomes" id="UP000586722"/>
    </source>
</evidence>
<dbReference type="Pfam" id="PF22022">
    <property type="entry name" value="Phage_int_M"/>
    <property type="match status" value="1"/>
</dbReference>
<dbReference type="InterPro" id="IPR038488">
    <property type="entry name" value="Integrase_DNA-bd_sf"/>
</dbReference>
<dbReference type="InterPro" id="IPR010998">
    <property type="entry name" value="Integrase_recombinase_N"/>
</dbReference>
<accession>A0A7X5F442</accession>
<dbReference type="InterPro" id="IPR013762">
    <property type="entry name" value="Integrase-like_cat_sf"/>
</dbReference>
<reference evidence="9" key="1">
    <citation type="submission" date="2020-01" db="EMBL/GenBank/DDBJ databases">
        <authorList>
            <person name="Fang Y."/>
            <person name="Sun R."/>
            <person name="Nie L."/>
            <person name="He J."/>
            <person name="Hao L."/>
            <person name="Wang L."/>
            <person name="Su S."/>
            <person name="Lv E."/>
            <person name="Zhang Z."/>
            <person name="Xie R."/>
            <person name="Liu H."/>
        </authorList>
    </citation>
    <scope>NUCLEOTIDE SEQUENCE [LARGE SCALE GENOMIC DNA]</scope>
    <source>
        <strain evidence="9">XCT-53</strain>
    </source>
</reference>
<sequence>MARGANRLSARKVDALKESGMHADGDGLYLCVKPSGAKSWVFVFQWHGKRKEMGLGSVSVVTLAEARQAANEARRTVANGTNPIDQRKAERAKQAEHSFGSFADELIDGLEPGFKNAKHIAQWRMTLRTYAAPLRDKRLDQIETQDVLTVLKPIWQQKAETASRVRGRIERVLDAAKAKGLRTGENPARWRGHLDNLLPKRDRLTRGHHEALPYAGLADFMAKLRAVDSLSALALEWAILSACRSGEVLGATWSEIDKEGAVWAIPAQRMKAKREHRVPLTRRMLELLDRLELLRTESDYLFPGTKRGKPLSGMSMTMQLRRMGFGHVTVHGFRSAFRDWAGEETSFPREVAEAALAHVVGDATERAYRRGDALKKRRELMEAWAQWCERSTAADVVSLQGRKRDAS</sequence>
<evidence type="ECO:0000259" key="6">
    <source>
        <dbReference type="PROSITE" id="PS51898"/>
    </source>
</evidence>
<keyword evidence="3 5" id="KW-0238">DNA-binding</keyword>
<evidence type="ECO:0000313" key="8">
    <source>
        <dbReference type="EMBL" id="NBN79432.1"/>
    </source>
</evidence>
<dbReference type="Pfam" id="PF00589">
    <property type="entry name" value="Phage_integrase"/>
    <property type="match status" value="1"/>
</dbReference>
<name>A0A7X5F442_9HYPH</name>
<dbReference type="Gene3D" id="1.10.150.130">
    <property type="match status" value="1"/>
</dbReference>
<feature type="domain" description="Core-binding (CB)" evidence="7">
    <location>
        <begin position="97"/>
        <end position="177"/>
    </location>
</feature>
<dbReference type="Gene3D" id="1.10.443.10">
    <property type="entry name" value="Intergrase catalytic core"/>
    <property type="match status" value="1"/>
</dbReference>
<dbReference type="PROSITE" id="PS51898">
    <property type="entry name" value="TYR_RECOMBINASE"/>
    <property type="match status" value="1"/>
</dbReference>
<evidence type="ECO:0000256" key="5">
    <source>
        <dbReference type="PROSITE-ProRule" id="PRU01248"/>
    </source>
</evidence>
<dbReference type="GO" id="GO:0003677">
    <property type="term" value="F:DNA binding"/>
    <property type="evidence" value="ECO:0007669"/>
    <property type="project" value="UniProtKB-UniRule"/>
</dbReference>
<proteinExistence type="inferred from homology"/>
<dbReference type="InterPro" id="IPR002104">
    <property type="entry name" value="Integrase_catalytic"/>
</dbReference>
<dbReference type="PROSITE" id="PS51900">
    <property type="entry name" value="CB"/>
    <property type="match status" value="1"/>
</dbReference>
<dbReference type="InterPro" id="IPR050808">
    <property type="entry name" value="Phage_Integrase"/>
</dbReference>
<comment type="caution">
    <text evidence="8">The sequence shown here is derived from an EMBL/GenBank/DDBJ whole genome shotgun (WGS) entry which is preliminary data.</text>
</comment>
<keyword evidence="9" id="KW-1185">Reference proteome</keyword>
<dbReference type="RefSeq" id="WP_161708993.1">
    <property type="nucleotide sequence ID" value="NZ_JAABLQ010000001.1"/>
</dbReference>
<evidence type="ECO:0000256" key="1">
    <source>
        <dbReference type="ARBA" id="ARBA00008857"/>
    </source>
</evidence>
<dbReference type="EMBL" id="JAABLQ010000001">
    <property type="protein sequence ID" value="NBN79432.1"/>
    <property type="molecule type" value="Genomic_DNA"/>
</dbReference>
<dbReference type="InterPro" id="IPR053876">
    <property type="entry name" value="Phage_int_M"/>
</dbReference>
<dbReference type="InterPro" id="IPR011010">
    <property type="entry name" value="DNA_brk_join_enz"/>
</dbReference>
<dbReference type="GO" id="GO:0006310">
    <property type="term" value="P:DNA recombination"/>
    <property type="evidence" value="ECO:0007669"/>
    <property type="project" value="UniProtKB-KW"/>
</dbReference>
<evidence type="ECO:0000256" key="4">
    <source>
        <dbReference type="ARBA" id="ARBA00023172"/>
    </source>
</evidence>
<dbReference type="InterPro" id="IPR044068">
    <property type="entry name" value="CB"/>
</dbReference>
<keyword evidence="4" id="KW-0233">DNA recombination</keyword>
<evidence type="ECO:0000259" key="7">
    <source>
        <dbReference type="PROSITE" id="PS51900"/>
    </source>
</evidence>
<dbReference type="PANTHER" id="PTHR30629:SF2">
    <property type="entry name" value="PROPHAGE INTEGRASE INTS-RELATED"/>
    <property type="match status" value="1"/>
</dbReference>
<dbReference type="AlphaFoldDB" id="A0A7X5F442"/>
<dbReference type="SUPFAM" id="SSF56349">
    <property type="entry name" value="DNA breaking-rejoining enzymes"/>
    <property type="match status" value="1"/>
</dbReference>
<protein>
    <submittedName>
        <fullName evidence="8">Integrase arm-type DNA-binding domain-containing protein</fullName>
    </submittedName>
</protein>
<dbReference type="Pfam" id="PF13356">
    <property type="entry name" value="Arm-DNA-bind_3"/>
    <property type="match status" value="1"/>
</dbReference>
<feature type="domain" description="Tyr recombinase" evidence="6">
    <location>
        <begin position="211"/>
        <end position="381"/>
    </location>
</feature>
<comment type="similarity">
    <text evidence="1">Belongs to the 'phage' integrase family.</text>
</comment>
<dbReference type="InterPro" id="IPR025166">
    <property type="entry name" value="Integrase_DNA_bind_dom"/>
</dbReference>
<evidence type="ECO:0000256" key="2">
    <source>
        <dbReference type="ARBA" id="ARBA00022908"/>
    </source>
</evidence>
<gene>
    <name evidence="8" type="ORF">GWI72_14240</name>
</gene>
<organism evidence="8 9">
    <name type="scientific">Pannonibacter tanglangensis</name>
    <dbReference type="NCBI Taxonomy" id="2750084"/>
    <lineage>
        <taxon>Bacteria</taxon>
        <taxon>Pseudomonadati</taxon>
        <taxon>Pseudomonadota</taxon>
        <taxon>Alphaproteobacteria</taxon>
        <taxon>Hyphomicrobiales</taxon>
        <taxon>Stappiaceae</taxon>
        <taxon>Pannonibacter</taxon>
    </lineage>
</organism>
<dbReference type="GO" id="GO:0015074">
    <property type="term" value="P:DNA integration"/>
    <property type="evidence" value="ECO:0007669"/>
    <property type="project" value="UniProtKB-KW"/>
</dbReference>
<evidence type="ECO:0000256" key="3">
    <source>
        <dbReference type="ARBA" id="ARBA00023125"/>
    </source>
</evidence>
<dbReference type="PANTHER" id="PTHR30629">
    <property type="entry name" value="PROPHAGE INTEGRASE"/>
    <property type="match status" value="1"/>
</dbReference>
<dbReference type="CDD" id="cd00801">
    <property type="entry name" value="INT_P4_C"/>
    <property type="match status" value="1"/>
</dbReference>
<keyword evidence="2" id="KW-0229">DNA integration</keyword>
<dbReference type="Gene3D" id="3.30.160.390">
    <property type="entry name" value="Integrase, DNA-binding domain"/>
    <property type="match status" value="1"/>
</dbReference>